<evidence type="ECO:0000313" key="1">
    <source>
        <dbReference type="EMBL" id="CAF9930092.1"/>
    </source>
</evidence>
<dbReference type="EMBL" id="CAJPDS010000054">
    <property type="protein sequence ID" value="CAF9930092.1"/>
    <property type="molecule type" value="Genomic_DNA"/>
</dbReference>
<comment type="caution">
    <text evidence="1">The sequence shown here is derived from an EMBL/GenBank/DDBJ whole genome shotgun (WGS) entry which is preliminary data.</text>
</comment>
<name>A0A8H3FW03_9LECA</name>
<keyword evidence="2" id="KW-1185">Reference proteome</keyword>
<evidence type="ECO:0000313" key="2">
    <source>
        <dbReference type="Proteomes" id="UP000664521"/>
    </source>
</evidence>
<organism evidence="1 2">
    <name type="scientific">Heterodermia speciosa</name>
    <dbReference type="NCBI Taxonomy" id="116794"/>
    <lineage>
        <taxon>Eukaryota</taxon>
        <taxon>Fungi</taxon>
        <taxon>Dikarya</taxon>
        <taxon>Ascomycota</taxon>
        <taxon>Pezizomycotina</taxon>
        <taxon>Lecanoromycetes</taxon>
        <taxon>OSLEUM clade</taxon>
        <taxon>Lecanoromycetidae</taxon>
        <taxon>Caliciales</taxon>
        <taxon>Physciaceae</taxon>
        <taxon>Heterodermia</taxon>
    </lineage>
</organism>
<reference evidence="1" key="1">
    <citation type="submission" date="2021-03" db="EMBL/GenBank/DDBJ databases">
        <authorList>
            <person name="Tagirdzhanova G."/>
        </authorList>
    </citation>
    <scope>NUCLEOTIDE SEQUENCE</scope>
</reference>
<sequence length="68" mass="7616">MEKIGKKCDDFNSRYGLDLAPTVSNGTVKAGEGIQQLLTLDDEMLVTLASRLEKKMETDDKVKIKKEK</sequence>
<dbReference type="Proteomes" id="UP000664521">
    <property type="component" value="Unassembled WGS sequence"/>
</dbReference>
<gene>
    <name evidence="1" type="ORF">HETSPECPRED_007542</name>
</gene>
<accession>A0A8H3FW03</accession>
<protein>
    <submittedName>
        <fullName evidence="1">Uncharacterized protein</fullName>
    </submittedName>
</protein>
<dbReference type="AlphaFoldDB" id="A0A8H3FW03"/>
<proteinExistence type="predicted"/>